<dbReference type="OrthoDB" id="9758038at2"/>
<feature type="domain" description="ACT" evidence="9">
    <location>
        <begin position="692"/>
        <end position="779"/>
    </location>
</feature>
<sequence>MDFEALAPNNIPEDDLTLPFLKNHLKEFHEWQVECFYKKHKIADIVTLRAHYIDQLLTRLWKYAGLALSENICLVAVGGYGRGELHPKSDIDLLILSKEGFDEESEKKISAFITQLWDLKLDIGNSVRTLKDCFEQGSADITVATSMLEARYISGNKQAFEKLTALIEDKDFWPSDRFFTVKKEEQIKRHKNCRGDGYNLEPDLKNGSGGLRDIQTIAWIAKRHFGVNSLIELTGSNYITQGEYRELVDCQAMLWTIRFALHSVTNRPDNRLLFDYQTEVARMLGYSGSGNTAIEQMMKAFYQTIHRVKELNEMLLQYFDEAILGNIPTHIESIDENFQLREDMIELKTTSLFNEQPESILQLFLHIAENPKIKGIYSPTLRELHGARRCLTHWLQDIPECRDIFMEIIRHPRGIGLAFTLMHKYGILAAYIPQWSRIVGQMQFDLFHAYTVDEHTHKLIKNICNFNENKQIYPITTDIFNQLDKPELLYIAAIFHDIAKGQKGDHSTLGAVDARAFCELHGLTRYESKTVAWLVKQHLTMSVTAQRRDISDPRVVIEFAKIVRDEKRLNLLQCLTVADIRATNEETWNSWKAALLRDLYLSTLKVLRRGLESPPDIRDRIRDRQRKTLVLLRQQGVTDSQAKTLWKRFKLDYFFRYRSKQIAWHTKNLLAHKDHSRPMVLISEQKSSEATEIFVYHKEMPALFSSVVTVIDNKKLSIHDAKILSSRDDFSLSTFTVLEEDGSHIDPEKIQRLKKEIEMALLAPEKVNRQQTRLARVKRQFKFEPQVTFLPTRRKRTQIELVAFDAPGILADIGEIFRFSGMVLFTAKITTIGERAEDLFIISTAEGNALTEQQEENLKAQLMIKLSPD</sequence>
<comment type="function">
    <text evidence="8">Modifies, by uridylylation and deuridylylation, the PII regulatory proteins (GlnB and homologs), in response to the nitrogen status of the cell that GlnD senses through the glutamine level. Under low glutamine levels, catalyzes the conversion of the PII proteins and UTP to PII-UMP and PPi, while under higher glutamine levels, GlnD hydrolyzes PII-UMP to PII and UMP (deuridylylation). Thus, controls uridylylation state and activity of the PII proteins, and plays an important role in the regulation of nitrogen assimilation and metabolism.</text>
</comment>
<comment type="cofactor">
    <cofactor evidence="8">
        <name>Mg(2+)</name>
        <dbReference type="ChEBI" id="CHEBI:18420"/>
    </cofactor>
</comment>
<keyword evidence="12" id="KW-1185">Reference proteome</keyword>
<keyword evidence="2 8" id="KW-0548">Nucleotidyltransferase</keyword>
<keyword evidence="3" id="KW-0677">Repeat</keyword>
<dbReference type="PROSITE" id="PS51671">
    <property type="entry name" value="ACT"/>
    <property type="match status" value="2"/>
</dbReference>
<dbReference type="HOGENOM" id="CLU_012833_0_0_6"/>
<evidence type="ECO:0000256" key="5">
    <source>
        <dbReference type="ARBA" id="ARBA00022842"/>
    </source>
</evidence>
<accession>A1SYZ1</accession>
<dbReference type="SMART" id="SM00471">
    <property type="entry name" value="HDc"/>
    <property type="match status" value="1"/>
</dbReference>
<dbReference type="InterPro" id="IPR002934">
    <property type="entry name" value="Polymerase_NTP_transf_dom"/>
</dbReference>
<gene>
    <name evidence="8" type="primary">glnD</name>
    <name evidence="11" type="ordered locus">Ping_3004</name>
</gene>
<comment type="similarity">
    <text evidence="8">Belongs to the GlnD family.</text>
</comment>
<comment type="domain">
    <text evidence="8">Has four distinct domains: an N-terminal nucleotidyltransferase (NT) domain responsible for UTase activity, a central HD domain that encodes UR activity, and two C-terminal ACT domains that seem to have a role in glutamine sensing.</text>
</comment>
<protein>
    <recommendedName>
        <fullName evidence="8">Bifunctional uridylyltransferase/uridylyl-removing enzyme</fullName>
        <shortName evidence="8">UTase/UR</shortName>
    </recommendedName>
    <alternativeName>
        <fullName evidence="8">Bifunctional [protein-PII] modification enzyme</fullName>
    </alternativeName>
    <alternativeName>
        <fullName evidence="8">Bifunctional nitrogen sensor protein</fullName>
    </alternativeName>
    <domain>
        <recommendedName>
            <fullName evidence="8">[Protein-PII] uridylyltransferase</fullName>
            <shortName evidence="8">PII uridylyltransferase</shortName>
            <shortName evidence="8">UTase</shortName>
            <ecNumber evidence="8">2.7.7.59</ecNumber>
        </recommendedName>
    </domain>
    <domain>
        <recommendedName>
            <fullName evidence="8">[Protein-PII]-UMP uridylyl-removing enzyme</fullName>
            <shortName evidence="8">UR</shortName>
            <ecNumber evidence="8">3.1.4.-</ecNumber>
        </recommendedName>
    </domain>
</protein>
<dbReference type="Gene3D" id="1.10.3090.10">
    <property type="entry name" value="cca-adding enzyme, domain 2"/>
    <property type="match status" value="1"/>
</dbReference>
<keyword evidence="1 8" id="KW-0808">Transferase</keyword>
<evidence type="ECO:0000256" key="6">
    <source>
        <dbReference type="ARBA" id="ARBA00023268"/>
    </source>
</evidence>
<name>A1SYZ1_PSYIN</name>
<dbReference type="CDD" id="cd05401">
    <property type="entry name" value="NT_GlnE_GlnD_like"/>
    <property type="match status" value="1"/>
</dbReference>
<dbReference type="PROSITE" id="PS51831">
    <property type="entry name" value="HD"/>
    <property type="match status" value="1"/>
</dbReference>
<dbReference type="InterPro" id="IPR003607">
    <property type="entry name" value="HD/PDEase_dom"/>
</dbReference>
<comment type="catalytic activity">
    <reaction evidence="8">
        <text>[protein-PII]-uridylyl-L-tyrosine + H2O = [protein-PII]-L-tyrosine + UMP + H(+)</text>
        <dbReference type="Rhea" id="RHEA:48600"/>
        <dbReference type="Rhea" id="RHEA-COMP:12147"/>
        <dbReference type="Rhea" id="RHEA-COMP:12148"/>
        <dbReference type="ChEBI" id="CHEBI:15377"/>
        <dbReference type="ChEBI" id="CHEBI:15378"/>
        <dbReference type="ChEBI" id="CHEBI:46858"/>
        <dbReference type="ChEBI" id="CHEBI:57865"/>
        <dbReference type="ChEBI" id="CHEBI:90602"/>
    </reaction>
</comment>
<evidence type="ECO:0000256" key="4">
    <source>
        <dbReference type="ARBA" id="ARBA00022801"/>
    </source>
</evidence>
<dbReference type="GO" id="GO:0006808">
    <property type="term" value="P:regulation of nitrogen utilization"/>
    <property type="evidence" value="ECO:0007669"/>
    <property type="project" value="UniProtKB-UniRule"/>
</dbReference>
<dbReference type="CDD" id="cd00077">
    <property type="entry name" value="HDc"/>
    <property type="match status" value="1"/>
</dbReference>
<dbReference type="RefSeq" id="WP_011771260.1">
    <property type="nucleotide sequence ID" value="NC_008709.1"/>
</dbReference>
<dbReference type="STRING" id="357804.Ping_3004"/>
<evidence type="ECO:0000256" key="7">
    <source>
        <dbReference type="ARBA" id="ARBA00047968"/>
    </source>
</evidence>
<dbReference type="EC" id="3.1.4.-" evidence="8"/>
<dbReference type="EMBL" id="CP000510">
    <property type="protein sequence ID" value="ABM04706.1"/>
    <property type="molecule type" value="Genomic_DNA"/>
</dbReference>
<evidence type="ECO:0000313" key="12">
    <source>
        <dbReference type="Proteomes" id="UP000000639"/>
    </source>
</evidence>
<dbReference type="InterPro" id="IPR006674">
    <property type="entry name" value="HD_domain"/>
</dbReference>
<dbReference type="InterPro" id="IPR043519">
    <property type="entry name" value="NT_sf"/>
</dbReference>
<evidence type="ECO:0000313" key="11">
    <source>
        <dbReference type="EMBL" id="ABM04706.1"/>
    </source>
</evidence>
<dbReference type="SUPFAM" id="SSF55021">
    <property type="entry name" value="ACT-like"/>
    <property type="match status" value="1"/>
</dbReference>
<dbReference type="GO" id="GO:0008893">
    <property type="term" value="F:guanosine-3',5'-bis(diphosphate) 3'-diphosphatase activity"/>
    <property type="evidence" value="ECO:0007669"/>
    <property type="project" value="UniProtKB-EC"/>
</dbReference>
<evidence type="ECO:0000256" key="8">
    <source>
        <dbReference type="HAMAP-Rule" id="MF_00277"/>
    </source>
</evidence>
<dbReference type="CDD" id="cd04899">
    <property type="entry name" value="ACT_ACR-UUR-like_2"/>
    <property type="match status" value="1"/>
</dbReference>
<dbReference type="SUPFAM" id="SSF81301">
    <property type="entry name" value="Nucleotidyltransferase"/>
    <property type="match status" value="1"/>
</dbReference>
<evidence type="ECO:0000259" key="9">
    <source>
        <dbReference type="PROSITE" id="PS51671"/>
    </source>
</evidence>
<dbReference type="GO" id="GO:0008773">
    <property type="term" value="F:[protein-PII] uridylyltransferase activity"/>
    <property type="evidence" value="ECO:0007669"/>
    <property type="project" value="UniProtKB-UniRule"/>
</dbReference>
<dbReference type="PANTHER" id="PTHR47320:SF1">
    <property type="entry name" value="BIFUNCTIONAL URIDYLYLTRANSFERASE_URIDYLYL-REMOVING ENZYME"/>
    <property type="match status" value="1"/>
</dbReference>
<dbReference type="SUPFAM" id="SSF109604">
    <property type="entry name" value="HD-domain/PDEase-like"/>
    <property type="match status" value="1"/>
</dbReference>
<dbReference type="HAMAP" id="MF_00277">
    <property type="entry name" value="PII_uridylyl_transf"/>
    <property type="match status" value="1"/>
</dbReference>
<reference evidence="11 12" key="1">
    <citation type="submission" date="2007-01" db="EMBL/GenBank/DDBJ databases">
        <title>Complete sequence of Psychromonas ingrahamii 37.</title>
        <authorList>
            <consortium name="US DOE Joint Genome Institute"/>
            <person name="Copeland A."/>
            <person name="Lucas S."/>
            <person name="Lapidus A."/>
            <person name="Barry K."/>
            <person name="Detter J.C."/>
            <person name="Glavina del Rio T."/>
            <person name="Hammon N."/>
            <person name="Israni S."/>
            <person name="Dalin E."/>
            <person name="Tice H."/>
            <person name="Pitluck S."/>
            <person name="Thompson L.S."/>
            <person name="Brettin T."/>
            <person name="Bruce D."/>
            <person name="Han C."/>
            <person name="Tapia R."/>
            <person name="Schmutz J."/>
            <person name="Larimer F."/>
            <person name="Land M."/>
            <person name="Hauser L."/>
            <person name="Kyrpides N."/>
            <person name="Ivanova N."/>
            <person name="Staley J."/>
            <person name="Richardson P."/>
        </authorList>
    </citation>
    <scope>NUCLEOTIDE SEQUENCE [LARGE SCALE GENOMIC DNA]</scope>
    <source>
        <strain evidence="11 12">37</strain>
    </source>
</reference>
<dbReference type="InterPro" id="IPR010043">
    <property type="entry name" value="UTase/UR"/>
</dbReference>
<evidence type="ECO:0000259" key="10">
    <source>
        <dbReference type="PROSITE" id="PS51831"/>
    </source>
</evidence>
<dbReference type="Gene3D" id="3.30.460.10">
    <property type="entry name" value="Beta Polymerase, domain 2"/>
    <property type="match status" value="1"/>
</dbReference>
<evidence type="ECO:0000256" key="1">
    <source>
        <dbReference type="ARBA" id="ARBA00022679"/>
    </source>
</evidence>
<dbReference type="Pfam" id="PF01966">
    <property type="entry name" value="HD"/>
    <property type="match status" value="1"/>
</dbReference>
<dbReference type="PANTHER" id="PTHR47320">
    <property type="entry name" value="BIFUNCTIONAL URIDYLYLTRANSFERASE/URIDYLYL-REMOVING ENZYME"/>
    <property type="match status" value="1"/>
</dbReference>
<keyword evidence="6 8" id="KW-0511">Multifunctional enzyme</keyword>
<dbReference type="AlphaFoldDB" id="A1SYZ1"/>
<comment type="catalytic activity">
    <reaction evidence="8">
        <text>[protein-PII]-L-tyrosine + UTP = [protein-PII]-uridylyl-L-tyrosine + diphosphate</text>
        <dbReference type="Rhea" id="RHEA:13673"/>
        <dbReference type="Rhea" id="RHEA-COMP:12147"/>
        <dbReference type="Rhea" id="RHEA-COMP:12148"/>
        <dbReference type="ChEBI" id="CHEBI:33019"/>
        <dbReference type="ChEBI" id="CHEBI:46398"/>
        <dbReference type="ChEBI" id="CHEBI:46858"/>
        <dbReference type="ChEBI" id="CHEBI:90602"/>
        <dbReference type="EC" id="2.7.7.59"/>
    </reaction>
</comment>
<dbReference type="NCBIfam" id="NF002487">
    <property type="entry name" value="PRK01759.1"/>
    <property type="match status" value="1"/>
</dbReference>
<evidence type="ECO:0000256" key="3">
    <source>
        <dbReference type="ARBA" id="ARBA00022737"/>
    </source>
</evidence>
<feature type="region of interest" description="Uridylyltransferase" evidence="8">
    <location>
        <begin position="1"/>
        <end position="333"/>
    </location>
</feature>
<dbReference type="eggNOG" id="COG2844">
    <property type="taxonomic scope" value="Bacteria"/>
</dbReference>
<keyword evidence="5 8" id="KW-0460">Magnesium</keyword>
<organism evidence="11 12">
    <name type="scientific">Psychromonas ingrahamii (strain DSM 17664 / CCUG 51855 / 37)</name>
    <dbReference type="NCBI Taxonomy" id="357804"/>
    <lineage>
        <taxon>Bacteria</taxon>
        <taxon>Pseudomonadati</taxon>
        <taxon>Pseudomonadota</taxon>
        <taxon>Gammaproteobacteria</taxon>
        <taxon>Alteromonadales</taxon>
        <taxon>Psychromonadaceae</taxon>
        <taxon>Psychromonas</taxon>
    </lineage>
</organism>
<dbReference type="Pfam" id="PF08335">
    <property type="entry name" value="GlnD_UR_UTase"/>
    <property type="match status" value="1"/>
</dbReference>
<feature type="domain" description="HD" evidence="10">
    <location>
        <begin position="465"/>
        <end position="572"/>
    </location>
</feature>
<dbReference type="EC" id="2.7.7.59" evidence="8"/>
<proteinExistence type="inferred from homology"/>
<feature type="domain" description="ACT" evidence="9">
    <location>
        <begin position="798"/>
        <end position="869"/>
    </location>
</feature>
<dbReference type="GO" id="GO:0008081">
    <property type="term" value="F:phosphoric diester hydrolase activity"/>
    <property type="evidence" value="ECO:0007669"/>
    <property type="project" value="UniProtKB-UniRule"/>
</dbReference>
<evidence type="ECO:0000256" key="2">
    <source>
        <dbReference type="ARBA" id="ARBA00022695"/>
    </source>
</evidence>
<comment type="activity regulation">
    <text evidence="8">Uridylyltransferase (UTase) activity is inhibited by glutamine, while glutamine activates uridylyl-removing (UR) activity.</text>
</comment>
<dbReference type="KEGG" id="pin:Ping_3004"/>
<comment type="catalytic activity">
    <reaction evidence="7">
        <text>guanosine 3',5'-bis(diphosphate) + H2O = GDP + diphosphate + H(+)</text>
        <dbReference type="Rhea" id="RHEA:14253"/>
        <dbReference type="ChEBI" id="CHEBI:15377"/>
        <dbReference type="ChEBI" id="CHEBI:15378"/>
        <dbReference type="ChEBI" id="CHEBI:33019"/>
        <dbReference type="ChEBI" id="CHEBI:58189"/>
        <dbReference type="ChEBI" id="CHEBI:77828"/>
        <dbReference type="EC" id="3.1.7.2"/>
    </reaction>
</comment>
<dbReference type="InterPro" id="IPR002912">
    <property type="entry name" value="ACT_dom"/>
</dbReference>
<dbReference type="Pfam" id="PF01909">
    <property type="entry name" value="NTP_transf_2"/>
    <property type="match status" value="1"/>
</dbReference>
<dbReference type="SUPFAM" id="SSF81593">
    <property type="entry name" value="Nucleotidyltransferase substrate binding subunit/domain"/>
    <property type="match status" value="1"/>
</dbReference>
<keyword evidence="4 8" id="KW-0378">Hydrolase</keyword>
<dbReference type="Proteomes" id="UP000000639">
    <property type="component" value="Chromosome"/>
</dbReference>
<dbReference type="CDD" id="cd04900">
    <property type="entry name" value="ACT_UUR-like_1"/>
    <property type="match status" value="1"/>
</dbReference>
<dbReference type="PIRSF" id="PIRSF006288">
    <property type="entry name" value="PII_uridyltransf"/>
    <property type="match status" value="1"/>
</dbReference>
<dbReference type="InterPro" id="IPR045865">
    <property type="entry name" value="ACT-like_dom_sf"/>
</dbReference>
<dbReference type="InterPro" id="IPR013546">
    <property type="entry name" value="PII_UdlTrfase/GS_AdlTrfase"/>
</dbReference>
<comment type="caution">
    <text evidence="8">Lacks conserved residue(s) required for the propagation of feature annotation.</text>
</comment>
<dbReference type="NCBIfam" id="TIGR01693">
    <property type="entry name" value="UTase_glnD"/>
    <property type="match status" value="1"/>
</dbReference>